<evidence type="ECO:0000313" key="2">
    <source>
        <dbReference type="Proteomes" id="UP000240811"/>
    </source>
</evidence>
<evidence type="ECO:0008006" key="3">
    <source>
        <dbReference type="Google" id="ProtNLM"/>
    </source>
</evidence>
<protein>
    <recommendedName>
        <fullName evidence="3">Pilus assembly protein CpaD</fullName>
    </recommendedName>
</protein>
<dbReference type="NCBIfam" id="TIGR02522">
    <property type="entry name" value="pilus_cpaD"/>
    <property type="match status" value="1"/>
</dbReference>
<dbReference type="AlphaFoldDB" id="A0A2T4VXJ3"/>
<comment type="caution">
    <text evidence="1">The sequence shown here is derived from an EMBL/GenBank/DDBJ whole genome shotgun (WGS) entry which is preliminary data.</text>
</comment>
<evidence type="ECO:0000313" key="1">
    <source>
        <dbReference type="EMBL" id="PTL86497.1"/>
    </source>
</evidence>
<proteinExistence type="predicted"/>
<dbReference type="InterPro" id="IPR019027">
    <property type="entry name" value="Pilus_biogenesis_CpaD-related"/>
</dbReference>
<dbReference type="Pfam" id="PF09476">
    <property type="entry name" value="Pilus_CpaD"/>
    <property type="match status" value="1"/>
</dbReference>
<accession>A0A2T4VXJ3</accession>
<dbReference type="InterPro" id="IPR013361">
    <property type="entry name" value="Pilus_CpaD"/>
</dbReference>
<dbReference type="Proteomes" id="UP000240811">
    <property type="component" value="Unassembled WGS sequence"/>
</dbReference>
<name>A0A2T4VXJ3_9HYPH</name>
<dbReference type="EMBL" id="PSQJ01000002">
    <property type="protein sequence ID" value="PTL86497.1"/>
    <property type="molecule type" value="Genomic_DNA"/>
</dbReference>
<reference evidence="2" key="1">
    <citation type="submission" date="2018-02" db="EMBL/GenBank/DDBJ databases">
        <title>Genome sequence of Candidatus Liberibacter europaeus.</title>
        <authorList>
            <person name="Frampton R.A."/>
            <person name="Thompson S.M."/>
            <person name="David C."/>
            <person name="Addison S.M."/>
            <person name="Smith G.R."/>
        </authorList>
    </citation>
    <scope>NUCLEOTIDE SEQUENCE [LARGE SCALE GENOMIC DNA]</scope>
</reference>
<sequence length="235" mass="27020">MMADNMMKIIFIIGLAFRNFFEKSLQNMVGLRILALILLVSSTSSCILNMTPPIIDRDSNYPVVMKKQEKFLDLKFLSGRWKMNQQMIDSIRGFLASYKADSSSVLFIMIPSPTVSSNAIQQAVGSIHSIIISYGIPFRFISNRLYDADYGLDIDTIRLSYFAMRPYVRQCGLWPRDMLSDDSFNGHWANYGCSFHHNWAVQAENPLDLFSPREMTYPDSDNRMKVIENNQIQKP</sequence>
<organism evidence="1 2">
    <name type="scientific">Candidatus Liberibacter europaeus</name>
    <dbReference type="NCBI Taxonomy" id="744859"/>
    <lineage>
        <taxon>Bacteria</taxon>
        <taxon>Pseudomonadati</taxon>
        <taxon>Pseudomonadota</taxon>
        <taxon>Alphaproteobacteria</taxon>
        <taxon>Hyphomicrobiales</taxon>
        <taxon>Rhizobiaceae</taxon>
        <taxon>Liberibacter</taxon>
    </lineage>
</organism>
<gene>
    <name evidence="1" type="ORF">C4617_01345</name>
</gene>